<protein>
    <recommendedName>
        <fullName evidence="1">HTH cro/C1-type domain-containing protein</fullName>
    </recommendedName>
</protein>
<gene>
    <name evidence="2" type="ORF">A5886_000374</name>
</gene>
<dbReference type="InterPro" id="IPR011990">
    <property type="entry name" value="TPR-like_helical_dom_sf"/>
</dbReference>
<dbReference type="EMBL" id="NGKU01000001">
    <property type="protein sequence ID" value="OTN75304.1"/>
    <property type="molecule type" value="Genomic_DNA"/>
</dbReference>
<dbReference type="Proteomes" id="UP000195043">
    <property type="component" value="Unassembled WGS sequence"/>
</dbReference>
<feature type="domain" description="HTH cro/C1-type" evidence="1">
    <location>
        <begin position="18"/>
        <end position="71"/>
    </location>
</feature>
<dbReference type="AlphaFoldDB" id="A0A242A2Q3"/>
<dbReference type="OrthoDB" id="1150409at2"/>
<dbReference type="CDD" id="cd00093">
    <property type="entry name" value="HTH_XRE"/>
    <property type="match status" value="1"/>
</dbReference>
<dbReference type="RefSeq" id="WP_086273367.1">
    <property type="nucleotide sequence ID" value="NZ_NGKU01000001.1"/>
</dbReference>
<evidence type="ECO:0000313" key="3">
    <source>
        <dbReference type="Proteomes" id="UP000195043"/>
    </source>
</evidence>
<evidence type="ECO:0000259" key="1">
    <source>
        <dbReference type="PROSITE" id="PS50943"/>
    </source>
</evidence>
<dbReference type="PROSITE" id="PS50943">
    <property type="entry name" value="HTH_CROC1"/>
    <property type="match status" value="1"/>
</dbReference>
<dbReference type="PANTHER" id="PTHR37038">
    <property type="entry name" value="TRANSCRIPTIONAL REGULATOR-RELATED"/>
    <property type="match status" value="1"/>
</dbReference>
<dbReference type="Gene3D" id="1.25.40.10">
    <property type="entry name" value="Tetratricopeptide repeat domain"/>
    <property type="match status" value="1"/>
</dbReference>
<dbReference type="GO" id="GO:0003677">
    <property type="term" value="F:DNA binding"/>
    <property type="evidence" value="ECO:0007669"/>
    <property type="project" value="InterPro"/>
</dbReference>
<dbReference type="STRING" id="1834191.A5886_000374"/>
<dbReference type="InterPro" id="IPR010982">
    <property type="entry name" value="Lambda_DNA-bd_dom_sf"/>
</dbReference>
<name>A0A242A2Q3_9ENTE</name>
<sequence>MDNFSSMNDISKKLGNVIKDSRIKLNMSQKNLARGICSQSMISSIENGQYAANSILLGQICKRLNISMDHILQSSHIDNDIISRFFCRVKSYCESHKYDLLLDYIADSKIIDILDNNEDLQLYYYYFGCALYQTTSELTTAKRYLQLALSYSKTNRIKFEFMTPLDISVKSSLGIVLTDLNMFETASEHFEDVHRAINHSQVSIYEDSINTFFYQYAFSLVKQQKISKAIKLLTEGIDYAGSHQSHYMLSNMFFLLAKCHEMQNNDDLANTAFQSYKLMNSIFHDSVYTRF</sequence>
<dbReference type="Pfam" id="PF01381">
    <property type="entry name" value="HTH_3"/>
    <property type="match status" value="1"/>
</dbReference>
<dbReference type="SUPFAM" id="SSF47413">
    <property type="entry name" value="lambda repressor-like DNA-binding domains"/>
    <property type="match status" value="1"/>
</dbReference>
<organism evidence="2 3">
    <name type="scientific">Candidatus Enterococcus testudinis</name>
    <dbReference type="NCBI Taxonomy" id="1834191"/>
    <lineage>
        <taxon>Bacteria</taxon>
        <taxon>Bacillati</taxon>
        <taxon>Bacillota</taxon>
        <taxon>Bacilli</taxon>
        <taxon>Lactobacillales</taxon>
        <taxon>Enterococcaceae</taxon>
        <taxon>Enterococcus</taxon>
    </lineage>
</organism>
<dbReference type="InterPro" id="IPR053163">
    <property type="entry name" value="HTH-type_regulator_Rgg"/>
</dbReference>
<dbReference type="SMART" id="SM00530">
    <property type="entry name" value="HTH_XRE"/>
    <property type="match status" value="1"/>
</dbReference>
<proteinExistence type="predicted"/>
<reference evidence="2 3" key="1">
    <citation type="submission" date="2017-05" db="EMBL/GenBank/DDBJ databases">
        <title>The Genome Sequence of Enterococcus sp. 8G7_MSG3316.</title>
        <authorList>
            <consortium name="The Broad Institute Genomics Platform"/>
            <consortium name="The Broad Institute Genomic Center for Infectious Diseases"/>
            <person name="Earl A."/>
            <person name="Manson A."/>
            <person name="Schwartman J."/>
            <person name="Gilmore M."/>
            <person name="Abouelleil A."/>
            <person name="Cao P."/>
            <person name="Chapman S."/>
            <person name="Cusick C."/>
            <person name="Shea T."/>
            <person name="Young S."/>
            <person name="Neafsey D."/>
            <person name="Nusbaum C."/>
            <person name="Birren B."/>
        </authorList>
    </citation>
    <scope>NUCLEOTIDE SEQUENCE [LARGE SCALE GENOMIC DNA]</scope>
    <source>
        <strain evidence="2 3">8G7_MSG3316</strain>
    </source>
</reference>
<accession>A0A242A2Q3</accession>
<dbReference type="InterPro" id="IPR001387">
    <property type="entry name" value="Cro/C1-type_HTH"/>
</dbReference>
<dbReference type="SUPFAM" id="SSF48452">
    <property type="entry name" value="TPR-like"/>
    <property type="match status" value="1"/>
</dbReference>
<dbReference type="PANTHER" id="PTHR37038:SF14">
    <property type="entry name" value="TRANSCRIPTIONAL ACTIVATOR"/>
    <property type="match status" value="1"/>
</dbReference>
<comment type="caution">
    <text evidence="2">The sequence shown here is derived from an EMBL/GenBank/DDBJ whole genome shotgun (WGS) entry which is preliminary data.</text>
</comment>
<evidence type="ECO:0000313" key="2">
    <source>
        <dbReference type="EMBL" id="OTN75304.1"/>
    </source>
</evidence>
<keyword evidence="3" id="KW-1185">Reference proteome</keyword>